<feature type="region of interest" description="Disordered" evidence="1">
    <location>
        <begin position="365"/>
        <end position="403"/>
    </location>
</feature>
<evidence type="ECO:0000256" key="1">
    <source>
        <dbReference type="SAM" id="MobiDB-lite"/>
    </source>
</evidence>
<protein>
    <recommendedName>
        <fullName evidence="4">HAUS augmin-like complex subunit 3 N-terminal domain-containing protein</fullName>
    </recommendedName>
</protein>
<evidence type="ECO:0000313" key="3">
    <source>
        <dbReference type="Proteomes" id="UP001285441"/>
    </source>
</evidence>
<reference evidence="2" key="2">
    <citation type="submission" date="2023-06" db="EMBL/GenBank/DDBJ databases">
        <authorList>
            <consortium name="Lawrence Berkeley National Laboratory"/>
            <person name="Haridas S."/>
            <person name="Hensen N."/>
            <person name="Bonometti L."/>
            <person name="Westerberg I."/>
            <person name="Brannstrom I.O."/>
            <person name="Guillou S."/>
            <person name="Cros-Aarteil S."/>
            <person name="Calhoun S."/>
            <person name="Kuo A."/>
            <person name="Mondo S."/>
            <person name="Pangilinan J."/>
            <person name="Riley R."/>
            <person name="LaButti K."/>
            <person name="Andreopoulos B."/>
            <person name="Lipzen A."/>
            <person name="Chen C."/>
            <person name="Yanf M."/>
            <person name="Daum C."/>
            <person name="Ng V."/>
            <person name="Clum A."/>
            <person name="Steindorff A."/>
            <person name="Ohm R."/>
            <person name="Martin F."/>
            <person name="Silar P."/>
            <person name="Natvig D."/>
            <person name="Lalanne C."/>
            <person name="Gautier V."/>
            <person name="Ament-velasquez S.L."/>
            <person name="Kruys A."/>
            <person name="Hutchinson M.I."/>
            <person name="Powell A.J."/>
            <person name="Barry K."/>
            <person name="Miller A.N."/>
            <person name="Grigoriev I.V."/>
            <person name="Debuchy R."/>
            <person name="Gladieux P."/>
            <person name="Thoren M.H."/>
            <person name="Johannesson H."/>
        </authorList>
    </citation>
    <scope>NUCLEOTIDE SEQUENCE</scope>
    <source>
        <strain evidence="2">CBS 232.78</strain>
    </source>
</reference>
<evidence type="ECO:0000313" key="2">
    <source>
        <dbReference type="EMBL" id="KAK3368728.1"/>
    </source>
</evidence>
<gene>
    <name evidence="2" type="ORF">B0H63DRAFT_80707</name>
</gene>
<accession>A0AAE0N3G2</accession>
<organism evidence="2 3">
    <name type="scientific">Podospora didyma</name>
    <dbReference type="NCBI Taxonomy" id="330526"/>
    <lineage>
        <taxon>Eukaryota</taxon>
        <taxon>Fungi</taxon>
        <taxon>Dikarya</taxon>
        <taxon>Ascomycota</taxon>
        <taxon>Pezizomycotina</taxon>
        <taxon>Sordariomycetes</taxon>
        <taxon>Sordariomycetidae</taxon>
        <taxon>Sordariales</taxon>
        <taxon>Podosporaceae</taxon>
        <taxon>Podospora</taxon>
    </lineage>
</organism>
<proteinExistence type="predicted"/>
<dbReference type="Proteomes" id="UP001285441">
    <property type="component" value="Unassembled WGS sequence"/>
</dbReference>
<sequence length="536" mass="58606">MDIEMDSESLIRILRGYDASFDTASVKAAFDDNQAKPNALVDWVALHLAPDTLLSASELSQFNALEKSGSAAKLASSPDVAAVQSFGDQEIKAAIEELDRSTDAITKQTEALRQQQDALDRLVNGARRDAEARVYLESRQAQKWDARRRSVTLAVDELSHAVDARIVELEQQGKGDGANIQKTVDALFHADDKLLSSLQKLGWELETEDPEQQDNVVMLRETCARLIKFTVEGLRTKLDRIYLEALEASMRSGTTNRVSVDEVSALQDEVESLYAEILPVAQMSAKQQFLSPALSKLATENGQSFARSEQAVRYIHECLDYLLDHAQDLTTRIEAFQAYQSASNALVDVARSELATDVLLPAKKERRPTVGASPTRQGGNLISPVRPAAKSRPRRSSGIGGGVSDDAALDELLRSLAISLPQDDSAQAQVGALAFTLADRRVKARNVAQNVQESFEGAATKQIADAKLAIQTVRDSVLAESPFNQVRLVDPEIEGSIAVLSQEIDNVKVKLDVIDTGLVKTRGKSTKKEELITRWG</sequence>
<keyword evidence="3" id="KW-1185">Reference proteome</keyword>
<comment type="caution">
    <text evidence="2">The sequence shown here is derived from an EMBL/GenBank/DDBJ whole genome shotgun (WGS) entry which is preliminary data.</text>
</comment>
<name>A0AAE0N3G2_9PEZI</name>
<dbReference type="AlphaFoldDB" id="A0AAE0N3G2"/>
<dbReference type="EMBL" id="JAULSW010000010">
    <property type="protein sequence ID" value="KAK3368728.1"/>
    <property type="molecule type" value="Genomic_DNA"/>
</dbReference>
<reference evidence="2" key="1">
    <citation type="journal article" date="2023" name="Mol. Phylogenet. Evol.">
        <title>Genome-scale phylogeny and comparative genomics of the fungal order Sordariales.</title>
        <authorList>
            <person name="Hensen N."/>
            <person name="Bonometti L."/>
            <person name="Westerberg I."/>
            <person name="Brannstrom I.O."/>
            <person name="Guillou S."/>
            <person name="Cros-Aarteil S."/>
            <person name="Calhoun S."/>
            <person name="Haridas S."/>
            <person name="Kuo A."/>
            <person name="Mondo S."/>
            <person name="Pangilinan J."/>
            <person name="Riley R."/>
            <person name="LaButti K."/>
            <person name="Andreopoulos B."/>
            <person name="Lipzen A."/>
            <person name="Chen C."/>
            <person name="Yan M."/>
            <person name="Daum C."/>
            <person name="Ng V."/>
            <person name="Clum A."/>
            <person name="Steindorff A."/>
            <person name="Ohm R.A."/>
            <person name="Martin F."/>
            <person name="Silar P."/>
            <person name="Natvig D.O."/>
            <person name="Lalanne C."/>
            <person name="Gautier V."/>
            <person name="Ament-Velasquez S.L."/>
            <person name="Kruys A."/>
            <person name="Hutchinson M.I."/>
            <person name="Powell A.J."/>
            <person name="Barry K."/>
            <person name="Miller A.N."/>
            <person name="Grigoriev I.V."/>
            <person name="Debuchy R."/>
            <person name="Gladieux P."/>
            <person name="Hiltunen Thoren M."/>
            <person name="Johannesson H."/>
        </authorList>
    </citation>
    <scope>NUCLEOTIDE SEQUENCE</scope>
    <source>
        <strain evidence="2">CBS 232.78</strain>
    </source>
</reference>
<evidence type="ECO:0008006" key="4">
    <source>
        <dbReference type="Google" id="ProtNLM"/>
    </source>
</evidence>